<evidence type="ECO:0000256" key="3">
    <source>
        <dbReference type="ARBA" id="ARBA00022574"/>
    </source>
</evidence>
<keyword evidence="6" id="KW-0413">Isomerase</keyword>
<dbReference type="Pfam" id="PF00160">
    <property type="entry name" value="Pro_isomerase"/>
    <property type="match status" value="1"/>
</dbReference>
<proteinExistence type="predicted"/>
<sequence>MSQPITGEDTDKEVITEGNGVKRKELSEDNSDHTHESVSGDEASEPSSVAKKRKTLPFEDVYVENLCSSESYERSYMHRDVVSHVLVTTTDFIITASIDGHIKFWKKLSMGIEFVKHFRTHLGPISDLCVNSTGTLLASVSTDKTMKVFDVVNFDMINMLRMDYRPHACQWCHSAGDPIPAIAVSDADSHKIYTYDATATNAALHVFERLHSDPVICMKYNAVFSTMISVDTKGMLDYWMSHKNDYKFPASIVDFESKLDTDLYEFAKNKTIPHDICYSSDGKLFAAICADRKVRVFKFLTGKLLRVFDESLQQLTQLQQTTPQLQNMEFGRRMAMERDLEKSDAFRFERIIFDESSYFVIYPTLLGIKIVNWYTNRCVKMLAKGENFRALSLSLHQTIPNKSKASVSAEMKASDNPGLEASHPDPTLLCTAFKKNRFYLFTKREPEESSGENATGADRDVFNEKPSREDIIAATEAPAQQKIWDNCIIHTTMGDIHCKLFGKECPKTVENFCVNSKNGYFNGHIFHRVIKQFMIQTGDPTGTGTGGESIWGEEFEDEFHPDLKHDKPYTLSMANAGPNTNGSQFFITV</sequence>
<feature type="compositionally biased region" description="Basic and acidic residues" evidence="8">
    <location>
        <begin position="12"/>
        <end position="38"/>
    </location>
</feature>
<evidence type="ECO:0000256" key="6">
    <source>
        <dbReference type="ARBA" id="ARBA00023235"/>
    </source>
</evidence>
<gene>
    <name evidence="10" type="ORF">ONB1V03_LOCUS17721</name>
</gene>
<dbReference type="InterPro" id="IPR002130">
    <property type="entry name" value="Cyclophilin-type_PPIase_dom"/>
</dbReference>
<dbReference type="GO" id="GO:0005634">
    <property type="term" value="C:nucleus"/>
    <property type="evidence" value="ECO:0007669"/>
    <property type="project" value="UniProtKB-ARBA"/>
</dbReference>
<evidence type="ECO:0000313" key="11">
    <source>
        <dbReference type="Proteomes" id="UP000728032"/>
    </source>
</evidence>
<dbReference type="EMBL" id="OC937414">
    <property type="protein sequence ID" value="CAD7661160.1"/>
    <property type="molecule type" value="Genomic_DNA"/>
</dbReference>
<dbReference type="InterPro" id="IPR029000">
    <property type="entry name" value="Cyclophilin-like_dom_sf"/>
</dbReference>
<feature type="domain" description="PPIase cyclophilin-type" evidence="9">
    <location>
        <begin position="483"/>
        <end position="589"/>
    </location>
</feature>
<evidence type="ECO:0000256" key="5">
    <source>
        <dbReference type="ARBA" id="ARBA00023110"/>
    </source>
</evidence>
<dbReference type="PROSITE" id="PS50082">
    <property type="entry name" value="WD_REPEATS_2"/>
    <property type="match status" value="1"/>
</dbReference>
<dbReference type="PANTHER" id="PTHR45625:SF4">
    <property type="entry name" value="PEPTIDYLPROLYL ISOMERASE DOMAIN AND WD REPEAT-CONTAINING PROTEIN 1"/>
    <property type="match status" value="1"/>
</dbReference>
<feature type="non-terminal residue" evidence="10">
    <location>
        <position position="589"/>
    </location>
</feature>
<feature type="repeat" description="WD" evidence="7">
    <location>
        <begin position="118"/>
        <end position="159"/>
    </location>
</feature>
<dbReference type="GO" id="GO:0003755">
    <property type="term" value="F:peptidyl-prolyl cis-trans isomerase activity"/>
    <property type="evidence" value="ECO:0007669"/>
    <property type="project" value="UniProtKB-KW"/>
</dbReference>
<reference evidence="10" key="1">
    <citation type="submission" date="2020-11" db="EMBL/GenBank/DDBJ databases">
        <authorList>
            <person name="Tran Van P."/>
        </authorList>
    </citation>
    <scope>NUCLEOTIDE SEQUENCE</scope>
</reference>
<dbReference type="EC" id="5.2.1.8" evidence="2"/>
<dbReference type="Gene3D" id="2.40.100.10">
    <property type="entry name" value="Cyclophilin-like"/>
    <property type="match status" value="1"/>
</dbReference>
<evidence type="ECO:0000256" key="4">
    <source>
        <dbReference type="ARBA" id="ARBA00022737"/>
    </source>
</evidence>
<keyword evidence="11" id="KW-1185">Reference proteome</keyword>
<dbReference type="SUPFAM" id="SSF50891">
    <property type="entry name" value="Cyclophilin-like"/>
    <property type="match status" value="1"/>
</dbReference>
<dbReference type="EMBL" id="CAJPVJ010022589">
    <property type="protein sequence ID" value="CAG2178296.1"/>
    <property type="molecule type" value="Genomic_DNA"/>
</dbReference>
<feature type="region of interest" description="Disordered" evidence="8">
    <location>
        <begin position="1"/>
        <end position="51"/>
    </location>
</feature>
<dbReference type="OrthoDB" id="10264753at2759"/>
<dbReference type="FunFam" id="2.40.100.10:FF:000003">
    <property type="entry name" value="Peptidylprolyl isomerase domain and WD repeat-containing 1"/>
    <property type="match status" value="1"/>
</dbReference>
<dbReference type="AlphaFoldDB" id="A0A7R9MJ72"/>
<dbReference type="Proteomes" id="UP000728032">
    <property type="component" value="Unassembled WGS sequence"/>
</dbReference>
<dbReference type="PANTHER" id="PTHR45625">
    <property type="entry name" value="PEPTIDYL-PROLYL CIS-TRANS ISOMERASE-RELATED"/>
    <property type="match status" value="1"/>
</dbReference>
<dbReference type="SUPFAM" id="SSF50978">
    <property type="entry name" value="WD40 repeat-like"/>
    <property type="match status" value="1"/>
</dbReference>
<dbReference type="Pfam" id="PF00400">
    <property type="entry name" value="WD40"/>
    <property type="match status" value="1"/>
</dbReference>
<dbReference type="InterPro" id="IPR036322">
    <property type="entry name" value="WD40_repeat_dom_sf"/>
</dbReference>
<keyword evidence="4" id="KW-0677">Repeat</keyword>
<evidence type="ECO:0000256" key="8">
    <source>
        <dbReference type="SAM" id="MobiDB-lite"/>
    </source>
</evidence>
<dbReference type="PRINTS" id="PR00153">
    <property type="entry name" value="CSAPPISMRASE"/>
</dbReference>
<organism evidence="10">
    <name type="scientific">Oppiella nova</name>
    <dbReference type="NCBI Taxonomy" id="334625"/>
    <lineage>
        <taxon>Eukaryota</taxon>
        <taxon>Metazoa</taxon>
        <taxon>Ecdysozoa</taxon>
        <taxon>Arthropoda</taxon>
        <taxon>Chelicerata</taxon>
        <taxon>Arachnida</taxon>
        <taxon>Acari</taxon>
        <taxon>Acariformes</taxon>
        <taxon>Sarcoptiformes</taxon>
        <taxon>Oribatida</taxon>
        <taxon>Brachypylina</taxon>
        <taxon>Oppioidea</taxon>
        <taxon>Oppiidae</taxon>
        <taxon>Oppiella</taxon>
    </lineage>
</organism>
<protein>
    <recommendedName>
        <fullName evidence="2">peptidylprolyl isomerase</fullName>
        <ecNumber evidence="2">5.2.1.8</ecNumber>
    </recommendedName>
</protein>
<evidence type="ECO:0000259" key="9">
    <source>
        <dbReference type="PROSITE" id="PS50072"/>
    </source>
</evidence>
<accession>A0A7R9MJ72</accession>
<dbReference type="Gene3D" id="2.130.10.10">
    <property type="entry name" value="YVTN repeat-like/Quinoprotein amine dehydrogenase"/>
    <property type="match status" value="1"/>
</dbReference>
<dbReference type="InterPro" id="IPR001680">
    <property type="entry name" value="WD40_rpt"/>
</dbReference>
<dbReference type="InterPro" id="IPR015943">
    <property type="entry name" value="WD40/YVTN_repeat-like_dom_sf"/>
</dbReference>
<evidence type="ECO:0000313" key="10">
    <source>
        <dbReference type="EMBL" id="CAD7661160.1"/>
    </source>
</evidence>
<dbReference type="InterPro" id="IPR044666">
    <property type="entry name" value="Cyclophilin_A-like"/>
</dbReference>
<dbReference type="SMART" id="SM00320">
    <property type="entry name" value="WD40"/>
    <property type="match status" value="4"/>
</dbReference>
<evidence type="ECO:0000256" key="2">
    <source>
        <dbReference type="ARBA" id="ARBA00013194"/>
    </source>
</evidence>
<name>A0A7R9MJ72_9ACAR</name>
<evidence type="ECO:0000256" key="1">
    <source>
        <dbReference type="ARBA" id="ARBA00000971"/>
    </source>
</evidence>
<dbReference type="FunFam" id="2.130.10.10:FF:000471">
    <property type="entry name" value="Peptidylprolyl isomerase domain and WD repeat-containing protein"/>
    <property type="match status" value="1"/>
</dbReference>
<keyword evidence="5" id="KW-0697">Rotamase</keyword>
<dbReference type="PROSITE" id="PS50072">
    <property type="entry name" value="CSA_PPIASE_2"/>
    <property type="match status" value="1"/>
</dbReference>
<evidence type="ECO:0000256" key="7">
    <source>
        <dbReference type="PROSITE-ProRule" id="PRU00221"/>
    </source>
</evidence>
<comment type="catalytic activity">
    <reaction evidence="1">
        <text>[protein]-peptidylproline (omega=180) = [protein]-peptidylproline (omega=0)</text>
        <dbReference type="Rhea" id="RHEA:16237"/>
        <dbReference type="Rhea" id="RHEA-COMP:10747"/>
        <dbReference type="Rhea" id="RHEA-COMP:10748"/>
        <dbReference type="ChEBI" id="CHEBI:83833"/>
        <dbReference type="ChEBI" id="CHEBI:83834"/>
        <dbReference type="EC" id="5.2.1.8"/>
    </reaction>
</comment>
<keyword evidence="3 7" id="KW-0853">WD repeat</keyword>